<evidence type="ECO:0000259" key="12">
    <source>
        <dbReference type="PROSITE" id="PS50885"/>
    </source>
</evidence>
<dbReference type="PROSITE" id="PS50885">
    <property type="entry name" value="HAMP"/>
    <property type="match status" value="1"/>
</dbReference>
<dbReference type="EMBL" id="LJRF01000197">
    <property type="protein sequence ID" value="KPY43087.1"/>
    <property type="molecule type" value="Genomic_DNA"/>
</dbReference>
<dbReference type="SMART" id="SM00304">
    <property type="entry name" value="HAMP"/>
    <property type="match status" value="1"/>
</dbReference>
<evidence type="ECO:0000256" key="6">
    <source>
        <dbReference type="ARBA" id="ARBA00022679"/>
    </source>
</evidence>
<dbReference type="Gene3D" id="3.30.565.10">
    <property type="entry name" value="Histidine kinase-like ATPase, C-terminal domain"/>
    <property type="match status" value="1"/>
</dbReference>
<dbReference type="CDD" id="cd00082">
    <property type="entry name" value="HisKA"/>
    <property type="match status" value="1"/>
</dbReference>
<keyword evidence="8 13" id="KW-0418">Kinase</keyword>
<dbReference type="SMART" id="SM00387">
    <property type="entry name" value="HATPase_c"/>
    <property type="match status" value="1"/>
</dbReference>
<keyword evidence="10" id="KW-0812">Transmembrane</keyword>
<comment type="caution">
    <text evidence="13">The sequence shown here is derived from an EMBL/GenBank/DDBJ whole genome shotgun (WGS) entry which is preliminary data.</text>
</comment>
<accession>A0A0Q0B862</accession>
<evidence type="ECO:0000256" key="9">
    <source>
        <dbReference type="ARBA" id="ARBA00022840"/>
    </source>
</evidence>
<dbReference type="PANTHER" id="PTHR44936:SF10">
    <property type="entry name" value="SENSOR PROTEIN RSTB"/>
    <property type="match status" value="1"/>
</dbReference>
<dbReference type="InterPro" id="IPR003594">
    <property type="entry name" value="HATPase_dom"/>
</dbReference>
<evidence type="ECO:0000256" key="4">
    <source>
        <dbReference type="ARBA" id="ARBA00022475"/>
    </source>
</evidence>
<evidence type="ECO:0000313" key="14">
    <source>
        <dbReference type="Proteomes" id="UP000050554"/>
    </source>
</evidence>
<dbReference type="AlphaFoldDB" id="A0A0Q0B862"/>
<evidence type="ECO:0000256" key="1">
    <source>
        <dbReference type="ARBA" id="ARBA00000085"/>
    </source>
</evidence>
<evidence type="ECO:0000256" key="2">
    <source>
        <dbReference type="ARBA" id="ARBA00004651"/>
    </source>
</evidence>
<dbReference type="GO" id="GO:0000155">
    <property type="term" value="F:phosphorelay sensor kinase activity"/>
    <property type="evidence" value="ECO:0007669"/>
    <property type="project" value="InterPro"/>
</dbReference>
<organism evidence="13 14">
    <name type="scientific">Pseudomonas syringae pv. ribicola</name>
    <dbReference type="NCBI Taxonomy" id="55398"/>
    <lineage>
        <taxon>Bacteria</taxon>
        <taxon>Pseudomonadati</taxon>
        <taxon>Pseudomonadota</taxon>
        <taxon>Gammaproteobacteria</taxon>
        <taxon>Pseudomonadales</taxon>
        <taxon>Pseudomonadaceae</taxon>
        <taxon>Pseudomonas</taxon>
    </lineage>
</organism>
<evidence type="ECO:0000256" key="8">
    <source>
        <dbReference type="ARBA" id="ARBA00022777"/>
    </source>
</evidence>
<evidence type="ECO:0000256" key="7">
    <source>
        <dbReference type="ARBA" id="ARBA00022741"/>
    </source>
</evidence>
<dbReference type="InterPro" id="IPR036097">
    <property type="entry name" value="HisK_dim/P_sf"/>
</dbReference>
<evidence type="ECO:0000256" key="5">
    <source>
        <dbReference type="ARBA" id="ARBA00022553"/>
    </source>
</evidence>
<keyword evidence="6" id="KW-0808">Transferase</keyword>
<dbReference type="InterPro" id="IPR050980">
    <property type="entry name" value="2C_sensor_his_kinase"/>
</dbReference>
<evidence type="ECO:0000313" key="13">
    <source>
        <dbReference type="EMBL" id="KPY43087.1"/>
    </source>
</evidence>
<dbReference type="PATRIC" id="fig|55398.3.peg.4985"/>
<sequence>MLKMLARLYLILLVTYTVALYAVPELVLKVFEERNLTYNHEQVRGTLKLIKTRFTQVPQASWPQVEHELQEDFAPLQLRVLTITDPSVSDCERTELEQGRNALRNGDYGMASTVMTPLSAGQVIQLVFPDPPVDINIMYWLMNVLIGAALLGCLSIWFWPHWRDLQRLKHTAMMLGNGNLAQRTHISPRSNIGELAQVFDKMAQDIGQLLNQQQELLSAVSHELRTPLSRLEFGMALVLTDPLEASTRLRLEQMVGHIRELDALIDELLSYTRLQSPYQQADRQEIPLQAFLDSVLGGFLDTQDARPFDLSLQTDTAPERFVLDPRLTARALQNLIANAIRYCSGQVRVSLRLQTGEGLYMTVEDDGIGIPESERALIFEPFYRMDRSRDRDTGGFGLGLAISRRAIECQGGRIQVDSSPLGGARFLIVLPCVSA</sequence>
<dbReference type="SMART" id="SM00388">
    <property type="entry name" value="HisKA"/>
    <property type="match status" value="1"/>
</dbReference>
<proteinExistence type="predicted"/>
<dbReference type="InterPro" id="IPR004358">
    <property type="entry name" value="Sig_transdc_His_kin-like_C"/>
</dbReference>
<keyword evidence="5" id="KW-0597">Phosphoprotein</keyword>
<dbReference type="Pfam" id="PF02518">
    <property type="entry name" value="HATPase_c"/>
    <property type="match status" value="1"/>
</dbReference>
<feature type="domain" description="HAMP" evidence="12">
    <location>
        <begin position="159"/>
        <end position="211"/>
    </location>
</feature>
<dbReference type="SUPFAM" id="SSF47384">
    <property type="entry name" value="Homodimeric domain of signal transducing histidine kinase"/>
    <property type="match status" value="1"/>
</dbReference>
<dbReference type="RefSeq" id="WP_004885984.1">
    <property type="nucleotide sequence ID" value="NZ_LJRF01000197.1"/>
</dbReference>
<dbReference type="Pfam" id="PF00672">
    <property type="entry name" value="HAMP"/>
    <property type="match status" value="1"/>
</dbReference>
<dbReference type="InterPro" id="IPR036890">
    <property type="entry name" value="HATPase_C_sf"/>
</dbReference>
<dbReference type="Proteomes" id="UP000050554">
    <property type="component" value="Unassembled WGS sequence"/>
</dbReference>
<reference evidence="13 14" key="1">
    <citation type="submission" date="2015-09" db="EMBL/GenBank/DDBJ databases">
        <title>Genome announcement of multiple Pseudomonas syringae strains.</title>
        <authorList>
            <person name="Thakur S."/>
            <person name="Wang P.W."/>
            <person name="Gong Y."/>
            <person name="Weir B.S."/>
            <person name="Guttman D.S."/>
        </authorList>
    </citation>
    <scope>NUCLEOTIDE SEQUENCE [LARGE SCALE GENOMIC DNA]</scope>
    <source>
        <strain evidence="13 14">ICMP3882</strain>
    </source>
</reference>
<dbReference type="GO" id="GO:0005886">
    <property type="term" value="C:plasma membrane"/>
    <property type="evidence" value="ECO:0007669"/>
    <property type="project" value="UniProtKB-SubCell"/>
</dbReference>
<keyword evidence="10" id="KW-1133">Transmembrane helix</keyword>
<keyword evidence="9" id="KW-0067">ATP-binding</keyword>
<evidence type="ECO:0000256" key="10">
    <source>
        <dbReference type="SAM" id="Phobius"/>
    </source>
</evidence>
<dbReference type="InterPro" id="IPR003661">
    <property type="entry name" value="HisK_dim/P_dom"/>
</dbReference>
<gene>
    <name evidence="13" type="ORF">ALO47_04000</name>
</gene>
<dbReference type="InterPro" id="IPR003660">
    <property type="entry name" value="HAMP_dom"/>
</dbReference>
<dbReference type="InterPro" id="IPR005467">
    <property type="entry name" value="His_kinase_dom"/>
</dbReference>
<keyword evidence="10" id="KW-0472">Membrane</keyword>
<dbReference type="PROSITE" id="PS50109">
    <property type="entry name" value="HIS_KIN"/>
    <property type="match status" value="1"/>
</dbReference>
<dbReference type="CDD" id="cd06225">
    <property type="entry name" value="HAMP"/>
    <property type="match status" value="1"/>
</dbReference>
<dbReference type="PRINTS" id="PR00344">
    <property type="entry name" value="BCTRLSENSOR"/>
</dbReference>
<evidence type="ECO:0000259" key="11">
    <source>
        <dbReference type="PROSITE" id="PS50109"/>
    </source>
</evidence>
<protein>
    <recommendedName>
        <fullName evidence="3">histidine kinase</fullName>
        <ecNumber evidence="3">2.7.13.3</ecNumber>
    </recommendedName>
</protein>
<feature type="domain" description="Histidine kinase" evidence="11">
    <location>
        <begin position="219"/>
        <end position="434"/>
    </location>
</feature>
<dbReference type="Gene3D" id="1.10.287.130">
    <property type="match status" value="1"/>
</dbReference>
<comment type="catalytic activity">
    <reaction evidence="1">
        <text>ATP + protein L-histidine = ADP + protein N-phospho-L-histidine.</text>
        <dbReference type="EC" id="2.7.13.3"/>
    </reaction>
</comment>
<comment type="subcellular location">
    <subcellularLocation>
        <location evidence="2">Cell membrane</location>
        <topology evidence="2">Multi-pass membrane protein</topology>
    </subcellularLocation>
</comment>
<dbReference type="EC" id="2.7.13.3" evidence="3"/>
<name>A0A0Q0B862_PSESI</name>
<dbReference type="PANTHER" id="PTHR44936">
    <property type="entry name" value="SENSOR PROTEIN CREC"/>
    <property type="match status" value="1"/>
</dbReference>
<dbReference type="GO" id="GO:0005524">
    <property type="term" value="F:ATP binding"/>
    <property type="evidence" value="ECO:0007669"/>
    <property type="project" value="UniProtKB-KW"/>
</dbReference>
<evidence type="ECO:0000256" key="3">
    <source>
        <dbReference type="ARBA" id="ARBA00012438"/>
    </source>
</evidence>
<keyword evidence="4" id="KW-1003">Cell membrane</keyword>
<dbReference type="SUPFAM" id="SSF55874">
    <property type="entry name" value="ATPase domain of HSP90 chaperone/DNA topoisomerase II/histidine kinase"/>
    <property type="match status" value="1"/>
</dbReference>
<dbReference type="Gene3D" id="6.10.340.10">
    <property type="match status" value="1"/>
</dbReference>
<dbReference type="Pfam" id="PF00512">
    <property type="entry name" value="HisKA"/>
    <property type="match status" value="1"/>
</dbReference>
<keyword evidence="7" id="KW-0547">Nucleotide-binding</keyword>
<feature type="transmembrane region" description="Helical" evidence="10">
    <location>
        <begin position="137"/>
        <end position="159"/>
    </location>
</feature>